<dbReference type="EnsemblPlants" id="TuG1812U0000196200.01.T01">
    <property type="protein sequence ID" value="TuG1812U0000196200.01.T01"/>
    <property type="gene ID" value="TuG1812U0000196200.01"/>
</dbReference>
<name>A0A8R7VGA7_TRIUA</name>
<dbReference type="KEGG" id="tua:125545864"/>
<organism evidence="2 3">
    <name type="scientific">Triticum urartu</name>
    <name type="common">Red wild einkorn</name>
    <name type="synonym">Crithodium urartu</name>
    <dbReference type="NCBI Taxonomy" id="4572"/>
    <lineage>
        <taxon>Eukaryota</taxon>
        <taxon>Viridiplantae</taxon>
        <taxon>Streptophyta</taxon>
        <taxon>Embryophyta</taxon>
        <taxon>Tracheophyta</taxon>
        <taxon>Spermatophyta</taxon>
        <taxon>Magnoliopsida</taxon>
        <taxon>Liliopsida</taxon>
        <taxon>Poales</taxon>
        <taxon>Poaceae</taxon>
        <taxon>BOP clade</taxon>
        <taxon>Pooideae</taxon>
        <taxon>Triticodae</taxon>
        <taxon>Triticeae</taxon>
        <taxon>Triticinae</taxon>
        <taxon>Triticum</taxon>
    </lineage>
</organism>
<dbReference type="Proteomes" id="UP000015106">
    <property type="component" value="Chromosome 3"/>
</dbReference>
<sequence length="241" mass="26613">MWSSRFVTTVCVRGETVRDTHFAFSAARRRPPCVEQGARRRLPSLEQGASSPATTSSAPPPPPRTTTTTTTASPRLLSPRRPRLAGSYPHHGLAPPPPLTTADLSRRQPRGSSLDRLCRRHHTAAEQIEMRDAGHDAGAGILNWTEIQCVDLTQSLREGVRSSRRCSVAEGTFTTLSFICEMFLFLYVGMDALDIEIWKIVSGTHIQATAGTTNRRRTCYVLVMSKLAKGQHSESMKKLES</sequence>
<evidence type="ECO:0000313" key="3">
    <source>
        <dbReference type="Proteomes" id="UP000015106"/>
    </source>
</evidence>
<feature type="region of interest" description="Disordered" evidence="1">
    <location>
        <begin position="31"/>
        <end position="117"/>
    </location>
</feature>
<dbReference type="Gramene" id="TuG1812U0000195100.01.T01">
    <property type="protein sequence ID" value="TuG1812U0000195100.01.T01"/>
    <property type="gene ID" value="TuG1812U0000195100.01"/>
</dbReference>
<dbReference type="OrthoDB" id="717782at2759"/>
<dbReference type="RefSeq" id="XP_048565874.1">
    <property type="nucleotide sequence ID" value="XM_048709917.1"/>
</dbReference>
<reference evidence="3" key="1">
    <citation type="journal article" date="2013" name="Nature">
        <title>Draft genome of the wheat A-genome progenitor Triticum urartu.</title>
        <authorList>
            <person name="Ling H.Q."/>
            <person name="Zhao S."/>
            <person name="Liu D."/>
            <person name="Wang J."/>
            <person name="Sun H."/>
            <person name="Zhang C."/>
            <person name="Fan H."/>
            <person name="Li D."/>
            <person name="Dong L."/>
            <person name="Tao Y."/>
            <person name="Gao C."/>
            <person name="Wu H."/>
            <person name="Li Y."/>
            <person name="Cui Y."/>
            <person name="Guo X."/>
            <person name="Zheng S."/>
            <person name="Wang B."/>
            <person name="Yu K."/>
            <person name="Liang Q."/>
            <person name="Yang W."/>
            <person name="Lou X."/>
            <person name="Chen J."/>
            <person name="Feng M."/>
            <person name="Jian J."/>
            <person name="Zhang X."/>
            <person name="Luo G."/>
            <person name="Jiang Y."/>
            <person name="Liu J."/>
            <person name="Wang Z."/>
            <person name="Sha Y."/>
            <person name="Zhang B."/>
            <person name="Wu H."/>
            <person name="Tang D."/>
            <person name="Shen Q."/>
            <person name="Xue P."/>
            <person name="Zou S."/>
            <person name="Wang X."/>
            <person name="Liu X."/>
            <person name="Wang F."/>
            <person name="Yang Y."/>
            <person name="An X."/>
            <person name="Dong Z."/>
            <person name="Zhang K."/>
            <person name="Zhang X."/>
            <person name="Luo M.C."/>
            <person name="Dvorak J."/>
            <person name="Tong Y."/>
            <person name="Wang J."/>
            <person name="Yang H."/>
            <person name="Li Z."/>
            <person name="Wang D."/>
            <person name="Zhang A."/>
            <person name="Wang J."/>
        </authorList>
    </citation>
    <scope>NUCLEOTIDE SEQUENCE</scope>
    <source>
        <strain evidence="3">cv. G1812</strain>
    </source>
</reference>
<dbReference type="RefSeq" id="XP_048565872.1">
    <property type="nucleotide sequence ID" value="XM_048709915.1"/>
</dbReference>
<protein>
    <submittedName>
        <fullName evidence="2">Uncharacterized protein</fullName>
    </submittedName>
</protein>
<dbReference type="Gramene" id="TuG1812U0000196200.01.T01">
    <property type="protein sequence ID" value="TuG1812U0000196200.01.T01"/>
    <property type="gene ID" value="TuG1812U0000196200.01"/>
</dbReference>
<dbReference type="EnsemblPlants" id="TuG1812U0000195100.01.T01">
    <property type="protein sequence ID" value="TuG1812U0000195100.01.T01"/>
    <property type="gene ID" value="TuG1812U0000195100.01"/>
</dbReference>
<proteinExistence type="predicted"/>
<gene>
    <name evidence="2" type="primary">LOC125545865</name>
</gene>
<evidence type="ECO:0000256" key="1">
    <source>
        <dbReference type="SAM" id="MobiDB-lite"/>
    </source>
</evidence>
<dbReference type="KEGG" id="tua:125545865"/>
<feature type="compositionally biased region" description="Low complexity" evidence="1">
    <location>
        <begin position="65"/>
        <end position="77"/>
    </location>
</feature>
<dbReference type="RefSeq" id="XP_048565873.1">
    <property type="nucleotide sequence ID" value="XM_048709916.1"/>
</dbReference>
<accession>A0A8R7VGA7</accession>
<reference evidence="2" key="3">
    <citation type="submission" date="2022-06" db="UniProtKB">
        <authorList>
            <consortium name="EnsemblPlants"/>
        </authorList>
    </citation>
    <scope>IDENTIFICATION</scope>
</reference>
<dbReference type="GeneID" id="125545865"/>
<reference evidence="2" key="2">
    <citation type="submission" date="2018-03" db="EMBL/GenBank/DDBJ databases">
        <title>The Triticum urartu genome reveals the dynamic nature of wheat genome evolution.</title>
        <authorList>
            <person name="Ling H."/>
            <person name="Ma B."/>
            <person name="Shi X."/>
            <person name="Liu H."/>
            <person name="Dong L."/>
            <person name="Sun H."/>
            <person name="Cao Y."/>
            <person name="Gao Q."/>
            <person name="Zheng S."/>
            <person name="Li Y."/>
            <person name="Yu Y."/>
            <person name="Du H."/>
            <person name="Qi M."/>
            <person name="Li Y."/>
            <person name="Yu H."/>
            <person name="Cui Y."/>
            <person name="Wang N."/>
            <person name="Chen C."/>
            <person name="Wu H."/>
            <person name="Zhao Y."/>
            <person name="Zhang J."/>
            <person name="Li Y."/>
            <person name="Zhou W."/>
            <person name="Zhang B."/>
            <person name="Hu W."/>
            <person name="Eijk M."/>
            <person name="Tang J."/>
            <person name="Witsenboer H."/>
            <person name="Zhao S."/>
            <person name="Li Z."/>
            <person name="Zhang A."/>
            <person name="Wang D."/>
            <person name="Liang C."/>
        </authorList>
    </citation>
    <scope>NUCLEOTIDE SEQUENCE [LARGE SCALE GENOMIC DNA]</scope>
    <source>
        <strain evidence="2">cv. G1812</strain>
    </source>
</reference>
<keyword evidence="3" id="KW-1185">Reference proteome</keyword>
<dbReference type="AlphaFoldDB" id="A0A8R7VGA7"/>
<evidence type="ECO:0000313" key="2">
    <source>
        <dbReference type="EnsemblPlants" id="TuG1812U0000195100.01.T01"/>
    </source>
</evidence>